<dbReference type="EMBL" id="JAZEWV010000027">
    <property type="protein sequence ID" value="MEE4545271.1"/>
    <property type="molecule type" value="Genomic_DNA"/>
</dbReference>
<evidence type="ECO:0000313" key="4">
    <source>
        <dbReference type="Proteomes" id="UP001344658"/>
    </source>
</evidence>
<comment type="caution">
    <text evidence="3">The sequence shown here is derived from an EMBL/GenBank/DDBJ whole genome shotgun (WGS) entry which is preliminary data.</text>
</comment>
<reference evidence="3 4" key="1">
    <citation type="submission" date="2023-12" db="EMBL/GenBank/DDBJ databases">
        <title>Streptomyces sp. V4-01.</title>
        <authorList>
            <person name="Somphong A."/>
            <person name="Phongsopitanun W."/>
        </authorList>
    </citation>
    <scope>NUCLEOTIDE SEQUENCE [LARGE SCALE GENOMIC DNA]</scope>
    <source>
        <strain evidence="3 4">V4-01</strain>
    </source>
</reference>
<evidence type="ECO:0000256" key="1">
    <source>
        <dbReference type="SAM" id="MobiDB-lite"/>
    </source>
</evidence>
<name>A0ABU7PHI7_9ACTN</name>
<proteinExistence type="predicted"/>
<feature type="compositionally biased region" description="Basic and acidic residues" evidence="1">
    <location>
        <begin position="245"/>
        <end position="260"/>
    </location>
</feature>
<organism evidence="3 4">
    <name type="scientific">Actinacidiphila polyblastidii</name>
    <dbReference type="NCBI Taxonomy" id="3110430"/>
    <lineage>
        <taxon>Bacteria</taxon>
        <taxon>Bacillati</taxon>
        <taxon>Actinomycetota</taxon>
        <taxon>Actinomycetes</taxon>
        <taxon>Kitasatosporales</taxon>
        <taxon>Streptomycetaceae</taxon>
        <taxon>Actinacidiphila</taxon>
    </lineage>
</organism>
<dbReference type="InterPro" id="IPR035214">
    <property type="entry name" value="DUF5324"/>
</dbReference>
<evidence type="ECO:0000256" key="2">
    <source>
        <dbReference type="SAM" id="Phobius"/>
    </source>
</evidence>
<keyword evidence="2" id="KW-0812">Transmembrane</keyword>
<keyword evidence="2" id="KW-0472">Membrane</keyword>
<gene>
    <name evidence="3" type="ORF">V2S66_25300</name>
</gene>
<dbReference type="Pfam" id="PF17258">
    <property type="entry name" value="DUF5324"/>
    <property type="match status" value="1"/>
</dbReference>
<evidence type="ECO:0000313" key="3">
    <source>
        <dbReference type="EMBL" id="MEE4545271.1"/>
    </source>
</evidence>
<feature type="transmembrane region" description="Helical" evidence="2">
    <location>
        <begin position="161"/>
        <end position="182"/>
    </location>
</feature>
<sequence length="260" mass="27138">MTRIDSVRHAADVTKDSVRHAAEVAAPYASTAKQSAVYYGRQAGTYGKQAGAAAKEKYDAQLAPKIGQAAEQAWAAVPPKTATAVETAARRTRDGAKTAADFTAPKVGAAVGATMAVAVPAREEIAVRGAAAIQALRGQVTAAEINRLVRRRMRRQQAGRVLRGMIVAGLAGGAVYAAVKWWSRQTSPDWLVEPSEATEVDDRVGPGSTLTVVDPLDEGLASVNGSGPTVDRVDGSPDAGLDPEVEAKQADAERPDDEGR</sequence>
<dbReference type="Proteomes" id="UP001344658">
    <property type="component" value="Unassembled WGS sequence"/>
</dbReference>
<keyword evidence="4" id="KW-1185">Reference proteome</keyword>
<accession>A0ABU7PHI7</accession>
<protein>
    <submittedName>
        <fullName evidence="3">DUF5324 family protein</fullName>
    </submittedName>
</protein>
<feature type="region of interest" description="Disordered" evidence="1">
    <location>
        <begin position="213"/>
        <end position="260"/>
    </location>
</feature>
<dbReference type="RefSeq" id="WP_330798738.1">
    <property type="nucleotide sequence ID" value="NZ_JAZEWV010000027.1"/>
</dbReference>
<keyword evidence="2" id="KW-1133">Transmembrane helix</keyword>